<gene>
    <name evidence="2" type="ORF">OIK42_09990</name>
</gene>
<feature type="compositionally biased region" description="Basic and acidic residues" evidence="1">
    <location>
        <begin position="78"/>
        <end position="88"/>
    </location>
</feature>
<evidence type="ECO:0000313" key="3">
    <source>
        <dbReference type="Proteomes" id="UP001218788"/>
    </source>
</evidence>
<organism evidence="2 3">
    <name type="scientific">Alteromonas gilva</name>
    <dbReference type="NCBI Taxonomy" id="2987522"/>
    <lineage>
        <taxon>Bacteria</taxon>
        <taxon>Pseudomonadati</taxon>
        <taxon>Pseudomonadota</taxon>
        <taxon>Gammaproteobacteria</taxon>
        <taxon>Alteromonadales</taxon>
        <taxon>Alteromonadaceae</taxon>
        <taxon>Alteromonas/Salinimonas group</taxon>
        <taxon>Alteromonas</taxon>
    </lineage>
</organism>
<proteinExistence type="predicted"/>
<evidence type="ECO:0000313" key="2">
    <source>
        <dbReference type="EMBL" id="MDC8831093.1"/>
    </source>
</evidence>
<dbReference type="RefSeq" id="WP_273640181.1">
    <property type="nucleotide sequence ID" value="NZ_JAQQXP010000001.1"/>
</dbReference>
<feature type="region of interest" description="Disordered" evidence="1">
    <location>
        <begin position="53"/>
        <end position="99"/>
    </location>
</feature>
<protein>
    <submittedName>
        <fullName evidence="2">Uncharacterized protein</fullName>
    </submittedName>
</protein>
<keyword evidence="3" id="KW-1185">Reference proteome</keyword>
<evidence type="ECO:0000256" key="1">
    <source>
        <dbReference type="SAM" id="MobiDB-lite"/>
    </source>
</evidence>
<dbReference type="Proteomes" id="UP001218788">
    <property type="component" value="Unassembled WGS sequence"/>
</dbReference>
<name>A0ABT5L225_9ALTE</name>
<feature type="compositionally biased region" description="Polar residues" evidence="1">
    <location>
        <begin position="89"/>
        <end position="99"/>
    </location>
</feature>
<comment type="caution">
    <text evidence="2">The sequence shown here is derived from an EMBL/GenBank/DDBJ whole genome shotgun (WGS) entry which is preliminary data.</text>
</comment>
<reference evidence="2 3" key="1">
    <citation type="submission" date="2022-10" db="EMBL/GenBank/DDBJ databases">
        <title>Alteromonas sp. chi3 Genome sequencing.</title>
        <authorList>
            <person name="Park S."/>
        </authorList>
    </citation>
    <scope>NUCLEOTIDE SEQUENCE [LARGE SCALE GENOMIC DNA]</scope>
    <source>
        <strain evidence="3">chi3</strain>
    </source>
</reference>
<sequence>MEKLEAVKQLVRANNYQNNDITFKQCQKLGFTVNRVGLEVFARKLRAIDKADTPANPGAFAQPQEHSHSGSTLSFEKSSIELAERRDSTPGNSSVSVASNITPINKAEIRRQPASVDPIERKREITFELGTIKVREYELLQELNSLAHTEQTAGAY</sequence>
<accession>A0ABT5L225</accession>
<dbReference type="EMBL" id="JAQQXP010000001">
    <property type="protein sequence ID" value="MDC8831093.1"/>
    <property type="molecule type" value="Genomic_DNA"/>
</dbReference>